<dbReference type="PANTHER" id="PTHR43780">
    <property type="entry name" value="1-AMINOCYCLOPROPANE-1-CARBOXYLATE DEAMINASE-RELATED"/>
    <property type="match status" value="1"/>
</dbReference>
<proteinExistence type="inferred from homology"/>
<feature type="chain" id="PRO_5005190388" description="Tryptophan synthase beta chain-like PALP domain-containing protein" evidence="4">
    <location>
        <begin position="20"/>
        <end position="384"/>
    </location>
</feature>
<sequence length="384" mass="41496">MRSLLVLSALTSASVTIHTGHFACYLHPSPSPLQEINAFGQMGVMVKRDDLLHLHPSDINGNKARKFLALHRRLFDSDSSTSAPRVIVSHGGVQSNALRALSALVRTYNERGGSCRLLYYCKKIPSWLRERPVGTFAAALEQGVEFRPLANAEYAKHFGGDAGSPSLPQTLMPQEEDVLFIPQGGACGSAEEGVALLAEELLTQLPSLLPPAAAATIVLPGGTGSTALFLARHMQRRKDVEVVVVPVVGDWAYMARQMSRLDHLTGGHGVFPSIAVPSTPPSVFGEPTQGNFQLWRELVSSTGIDFDLMYSVPMWGVLREAWEGARGSVMCWDGGAGEWAGRRWPIGGGAEREERMCVVLHCGGAEGNVSWLARARYKGLAVDV</sequence>
<dbReference type="OrthoDB" id="65643at2759"/>
<evidence type="ECO:0000256" key="1">
    <source>
        <dbReference type="ARBA" id="ARBA00001933"/>
    </source>
</evidence>
<dbReference type="InterPro" id="IPR036052">
    <property type="entry name" value="TrpB-like_PALP_sf"/>
</dbReference>
<evidence type="ECO:0000313" key="6">
    <source>
        <dbReference type="Proteomes" id="UP000041254"/>
    </source>
</evidence>
<organism evidence="5 6">
    <name type="scientific">Vitrella brassicaformis (strain CCMP3155)</name>
    <dbReference type="NCBI Taxonomy" id="1169540"/>
    <lineage>
        <taxon>Eukaryota</taxon>
        <taxon>Sar</taxon>
        <taxon>Alveolata</taxon>
        <taxon>Colpodellida</taxon>
        <taxon>Vitrellaceae</taxon>
        <taxon>Vitrella</taxon>
    </lineage>
</organism>
<keyword evidence="6" id="KW-1185">Reference proteome</keyword>
<evidence type="ECO:0008006" key="7">
    <source>
        <dbReference type="Google" id="ProtNLM"/>
    </source>
</evidence>
<dbReference type="STRING" id="1169540.A0A0G4GRN7"/>
<dbReference type="Proteomes" id="UP000041254">
    <property type="component" value="Unassembled WGS sequence"/>
</dbReference>
<dbReference type="OMA" id="NKARKFM"/>
<evidence type="ECO:0000256" key="3">
    <source>
        <dbReference type="ARBA" id="ARBA00022898"/>
    </source>
</evidence>
<name>A0A0G4GRN7_VITBC</name>
<accession>A0A0G4GRN7</accession>
<comment type="similarity">
    <text evidence="2">Belongs to the ACC deaminase/D-cysteine desulfhydrase family.</text>
</comment>
<reference evidence="5 6" key="1">
    <citation type="submission" date="2014-11" db="EMBL/GenBank/DDBJ databases">
        <authorList>
            <person name="Zhu J."/>
            <person name="Qi W."/>
            <person name="Song R."/>
        </authorList>
    </citation>
    <scope>NUCLEOTIDE SEQUENCE [LARGE SCALE GENOMIC DNA]</scope>
</reference>
<gene>
    <name evidence="5" type="ORF">Vbra_6341</name>
</gene>
<evidence type="ECO:0000313" key="5">
    <source>
        <dbReference type="EMBL" id="CEM33219.1"/>
    </source>
</evidence>
<dbReference type="InParanoid" id="A0A0G4GRN7"/>
<dbReference type="VEuPathDB" id="CryptoDB:Vbra_6341"/>
<protein>
    <recommendedName>
        <fullName evidence="7">Tryptophan synthase beta chain-like PALP domain-containing protein</fullName>
    </recommendedName>
</protein>
<feature type="signal peptide" evidence="4">
    <location>
        <begin position="1"/>
        <end position="19"/>
    </location>
</feature>
<comment type="cofactor">
    <cofactor evidence="1">
        <name>pyridoxal 5'-phosphate</name>
        <dbReference type="ChEBI" id="CHEBI:597326"/>
    </cofactor>
</comment>
<dbReference type="Gene3D" id="3.40.50.1100">
    <property type="match status" value="2"/>
</dbReference>
<dbReference type="EMBL" id="CDMY01000779">
    <property type="protein sequence ID" value="CEM33219.1"/>
    <property type="molecule type" value="Genomic_DNA"/>
</dbReference>
<dbReference type="AlphaFoldDB" id="A0A0G4GRN7"/>
<keyword evidence="3" id="KW-0663">Pyridoxal phosphate</keyword>
<keyword evidence="4" id="KW-0732">Signal</keyword>
<dbReference type="GO" id="GO:0019148">
    <property type="term" value="F:D-cysteine desulfhydrase activity"/>
    <property type="evidence" value="ECO:0007669"/>
    <property type="project" value="TreeGrafter"/>
</dbReference>
<evidence type="ECO:0000256" key="4">
    <source>
        <dbReference type="SAM" id="SignalP"/>
    </source>
</evidence>
<dbReference type="PANTHER" id="PTHR43780:SF2">
    <property type="entry name" value="1-AMINOCYCLOPROPANE-1-CARBOXYLATE DEAMINASE-RELATED"/>
    <property type="match status" value="1"/>
</dbReference>
<dbReference type="InterPro" id="IPR027278">
    <property type="entry name" value="ACCD_DCysDesulf"/>
</dbReference>
<evidence type="ECO:0000256" key="2">
    <source>
        <dbReference type="ARBA" id="ARBA00008639"/>
    </source>
</evidence>
<dbReference type="SUPFAM" id="SSF53686">
    <property type="entry name" value="Tryptophan synthase beta subunit-like PLP-dependent enzymes"/>
    <property type="match status" value="1"/>
</dbReference>